<evidence type="ECO:0000256" key="2">
    <source>
        <dbReference type="ARBA" id="ARBA00003909"/>
    </source>
</evidence>
<keyword evidence="16" id="KW-0539">Nucleus</keyword>
<evidence type="ECO:0000256" key="14">
    <source>
        <dbReference type="ARBA" id="ARBA00023015"/>
    </source>
</evidence>
<evidence type="ECO:0000256" key="12">
    <source>
        <dbReference type="ARBA" id="ARBA00023002"/>
    </source>
</evidence>
<dbReference type="GO" id="GO:0008270">
    <property type="term" value="F:zinc ion binding"/>
    <property type="evidence" value="ECO:0007669"/>
    <property type="project" value="UniProtKB-KW"/>
</dbReference>
<keyword evidence="12" id="KW-0560">Oxidoreductase</keyword>
<evidence type="ECO:0000256" key="17">
    <source>
        <dbReference type="ARBA" id="ARBA00031083"/>
    </source>
</evidence>
<reference evidence="21" key="1">
    <citation type="journal article" date="2019" name="Environ. Microbiol.">
        <title>Fungal ecological strategies reflected in gene transcription - a case study of two litter decomposers.</title>
        <authorList>
            <person name="Barbi F."/>
            <person name="Kohler A."/>
            <person name="Barry K."/>
            <person name="Baskaran P."/>
            <person name="Daum C."/>
            <person name="Fauchery L."/>
            <person name="Ihrmark K."/>
            <person name="Kuo A."/>
            <person name="LaButti K."/>
            <person name="Lipzen A."/>
            <person name="Morin E."/>
            <person name="Grigoriev I.V."/>
            <person name="Henrissat B."/>
            <person name="Lindahl B."/>
            <person name="Martin F."/>
        </authorList>
    </citation>
    <scope>NUCLEOTIDE SEQUENCE</scope>
    <source>
        <strain evidence="21">JB14</strain>
    </source>
</reference>
<dbReference type="AlphaFoldDB" id="A0A6A4GW92"/>
<evidence type="ECO:0000256" key="7">
    <source>
        <dbReference type="ARBA" id="ARBA00022723"/>
    </source>
</evidence>
<keyword evidence="8" id="KW-0863">Zinc-finger</keyword>
<evidence type="ECO:0000313" key="21">
    <source>
        <dbReference type="EMBL" id="KAE9389736.1"/>
    </source>
</evidence>
<evidence type="ECO:0000256" key="4">
    <source>
        <dbReference type="ARBA" id="ARBA00008037"/>
    </source>
</evidence>
<comment type="subcellular location">
    <subcellularLocation>
        <location evidence="3">Nucleus</location>
    </subcellularLocation>
</comment>
<dbReference type="InterPro" id="IPR041070">
    <property type="entry name" value="JHD"/>
</dbReference>
<evidence type="ECO:0000256" key="6">
    <source>
        <dbReference type="ARBA" id="ARBA00015153"/>
    </source>
</evidence>
<keyword evidence="10" id="KW-0156">Chromatin regulator</keyword>
<comment type="catalytic activity">
    <reaction evidence="18">
        <text>N(6),N(6)-dimethyl-L-lysyl(36)-[histone H3] + 2 2-oxoglutarate + 2 O2 = L-lysyl(36)-[histone H3] + 2 formaldehyde + 2 succinate + 2 CO2</text>
        <dbReference type="Rhea" id="RHEA:42032"/>
        <dbReference type="Rhea" id="RHEA-COMP:9785"/>
        <dbReference type="Rhea" id="RHEA-COMP:9787"/>
        <dbReference type="ChEBI" id="CHEBI:15379"/>
        <dbReference type="ChEBI" id="CHEBI:16526"/>
        <dbReference type="ChEBI" id="CHEBI:16810"/>
        <dbReference type="ChEBI" id="CHEBI:16842"/>
        <dbReference type="ChEBI" id="CHEBI:29969"/>
        <dbReference type="ChEBI" id="CHEBI:30031"/>
        <dbReference type="ChEBI" id="CHEBI:61976"/>
        <dbReference type="EC" id="1.14.11.27"/>
    </reaction>
</comment>
<evidence type="ECO:0000256" key="13">
    <source>
        <dbReference type="ARBA" id="ARBA00023004"/>
    </source>
</evidence>
<dbReference type="InterPro" id="IPR013083">
    <property type="entry name" value="Znf_RING/FYVE/PHD"/>
</dbReference>
<evidence type="ECO:0000256" key="9">
    <source>
        <dbReference type="ARBA" id="ARBA00022833"/>
    </source>
</evidence>
<dbReference type="SUPFAM" id="SSF51197">
    <property type="entry name" value="Clavaminate synthase-like"/>
    <property type="match status" value="1"/>
</dbReference>
<evidence type="ECO:0000259" key="20">
    <source>
        <dbReference type="PROSITE" id="PS51184"/>
    </source>
</evidence>
<gene>
    <name evidence="21" type="ORF">BT96DRAFT_866173</name>
</gene>
<keyword evidence="22" id="KW-1185">Reference proteome</keyword>
<evidence type="ECO:0000256" key="5">
    <source>
        <dbReference type="ARBA" id="ARBA00013246"/>
    </source>
</evidence>
<comment type="similarity">
    <text evidence="4">Belongs to the JHDM1 histone demethylase family.</text>
</comment>
<evidence type="ECO:0000256" key="3">
    <source>
        <dbReference type="ARBA" id="ARBA00004123"/>
    </source>
</evidence>
<dbReference type="CDD" id="cd15517">
    <property type="entry name" value="PHD_TCF19_like"/>
    <property type="match status" value="1"/>
</dbReference>
<dbReference type="InterPro" id="IPR003347">
    <property type="entry name" value="JmjC_dom"/>
</dbReference>
<dbReference type="OrthoDB" id="5876800at2759"/>
<dbReference type="Gene3D" id="2.60.120.650">
    <property type="entry name" value="Cupin"/>
    <property type="match status" value="1"/>
</dbReference>
<evidence type="ECO:0000256" key="1">
    <source>
        <dbReference type="ARBA" id="ARBA00001954"/>
    </source>
</evidence>
<proteinExistence type="inferred from homology"/>
<keyword evidence="14" id="KW-0805">Transcription regulation</keyword>
<evidence type="ECO:0000256" key="10">
    <source>
        <dbReference type="ARBA" id="ARBA00022853"/>
    </source>
</evidence>
<dbReference type="SMART" id="SM00249">
    <property type="entry name" value="PHD"/>
    <property type="match status" value="1"/>
</dbReference>
<evidence type="ECO:0000256" key="18">
    <source>
        <dbReference type="ARBA" id="ARBA00047915"/>
    </source>
</evidence>
<sequence>MATRRSSRANGAESTEEGTENEAVKQEVEMAGPTDSNVEPETKLADDRCPACTPETIAQLDDEVKEEWAMCGACKVWYHWRCAGEGIDLDTIDKWFCKSCLAMDTTGKRAITFRAPARKSDRKRLTKNYANIEAGVNSDPEKFIKMMEGKEIKDAEFRKMEGSQVGLEWLQEDESAMTEPIIIESMEGLGMKMPEELSVEEVGLLTGEKNPIEVIDVASQSNAPGWTVGQWVEYYNLEPHQRDKIFNVISLEVSGTLLADRILPPRLVRELDWVENFWPSTRKGKGHAYPKVQLYCLMGVQGAWTDWHIDFAGSSVYYHVMHGSKVFYFIRPTPANLAAYERWSGTDIQYNTWLGDLADEVVKVTLTAGNTMIIPTGWIHAVYTPEDSLVFGGNFLHSYNIPTQLKVHDIEIRTQVPKKFRFPMFTKLCWYVGDKYMKDLKSGNEPPSRVLDSLTALVDFLLSEARALERGSVQAKKEAKEQIPHDRVKDGPALARELSWRLRHAIGNLSEDEHTAPTNGIGNKRKRSRSGSPPKFRNFRPRGWDTVVETKAEKNSKTLHLRKREELGKWTEWDNYEEAENEPAVEMSSRTNVITKVRQKGEGVVERERIERVVQVWTWKD</sequence>
<comment type="cofactor">
    <cofactor evidence="1">
        <name>Fe(2+)</name>
        <dbReference type="ChEBI" id="CHEBI:29033"/>
    </cofactor>
</comment>
<dbReference type="Gene3D" id="3.30.40.10">
    <property type="entry name" value="Zinc/RING finger domain, C3HC4 (zinc finger)"/>
    <property type="match status" value="1"/>
</dbReference>
<name>A0A6A4GW92_9AGAR</name>
<dbReference type="InterPro" id="IPR011011">
    <property type="entry name" value="Znf_FYVE_PHD"/>
</dbReference>
<dbReference type="GO" id="GO:0005634">
    <property type="term" value="C:nucleus"/>
    <property type="evidence" value="ECO:0007669"/>
    <property type="project" value="UniProtKB-SubCell"/>
</dbReference>
<evidence type="ECO:0000256" key="16">
    <source>
        <dbReference type="ARBA" id="ARBA00023242"/>
    </source>
</evidence>
<dbReference type="PANTHER" id="PTHR23123">
    <property type="entry name" value="PHD/F-BOX CONTAINING PROTEIN"/>
    <property type="match status" value="1"/>
</dbReference>
<dbReference type="Pfam" id="PF17811">
    <property type="entry name" value="JHD"/>
    <property type="match status" value="1"/>
</dbReference>
<evidence type="ECO:0000313" key="22">
    <source>
        <dbReference type="Proteomes" id="UP000799118"/>
    </source>
</evidence>
<keyword evidence="11" id="KW-0223">Dioxygenase</keyword>
<dbReference type="InterPro" id="IPR001965">
    <property type="entry name" value="Znf_PHD"/>
</dbReference>
<feature type="region of interest" description="Disordered" evidence="19">
    <location>
        <begin position="509"/>
        <end position="541"/>
    </location>
</feature>
<evidence type="ECO:0000256" key="19">
    <source>
        <dbReference type="SAM" id="MobiDB-lite"/>
    </source>
</evidence>
<feature type="region of interest" description="Disordered" evidence="19">
    <location>
        <begin position="1"/>
        <end position="48"/>
    </location>
</feature>
<comment type="function">
    <text evidence="2">Histone demethylase that specifically demethylates 'Lys-36' of histone H3, thereby playing a central role in histone code.</text>
</comment>
<keyword evidence="13" id="KW-0408">Iron</keyword>
<keyword evidence="7" id="KW-0479">Metal-binding</keyword>
<dbReference type="SUPFAM" id="SSF57903">
    <property type="entry name" value="FYVE/PHD zinc finger"/>
    <property type="match status" value="1"/>
</dbReference>
<feature type="domain" description="JmjC" evidence="20">
    <location>
        <begin position="252"/>
        <end position="412"/>
    </location>
</feature>
<dbReference type="EC" id="1.14.11.27" evidence="5"/>
<accession>A0A6A4GW92</accession>
<dbReference type="PROSITE" id="PS51184">
    <property type="entry name" value="JMJC"/>
    <property type="match status" value="1"/>
</dbReference>
<dbReference type="SMART" id="SM00558">
    <property type="entry name" value="JmjC"/>
    <property type="match status" value="1"/>
</dbReference>
<evidence type="ECO:0000256" key="15">
    <source>
        <dbReference type="ARBA" id="ARBA00023163"/>
    </source>
</evidence>
<dbReference type="GO" id="GO:0140680">
    <property type="term" value="F:histone H3K36me/H3K36me2 demethylase activity"/>
    <property type="evidence" value="ECO:0007669"/>
    <property type="project" value="UniProtKB-EC"/>
</dbReference>
<protein>
    <recommendedName>
        <fullName evidence="6">JmjC domain-containing histone demethylation protein 1</fullName>
        <ecNumber evidence="5">1.14.11.27</ecNumber>
    </recommendedName>
    <alternativeName>
        <fullName evidence="17">[Histone-H3]-lysine-36 demethylase 1</fullName>
    </alternativeName>
</protein>
<keyword evidence="15" id="KW-0804">Transcription</keyword>
<dbReference type="InterPro" id="IPR050690">
    <property type="entry name" value="JHDM1_Histone_Demethylase"/>
</dbReference>
<dbReference type="Pfam" id="PF02373">
    <property type="entry name" value="JmjC"/>
    <property type="match status" value="1"/>
</dbReference>
<organism evidence="21 22">
    <name type="scientific">Gymnopus androsaceus JB14</name>
    <dbReference type="NCBI Taxonomy" id="1447944"/>
    <lineage>
        <taxon>Eukaryota</taxon>
        <taxon>Fungi</taxon>
        <taxon>Dikarya</taxon>
        <taxon>Basidiomycota</taxon>
        <taxon>Agaricomycotina</taxon>
        <taxon>Agaricomycetes</taxon>
        <taxon>Agaricomycetidae</taxon>
        <taxon>Agaricales</taxon>
        <taxon>Marasmiineae</taxon>
        <taxon>Omphalotaceae</taxon>
        <taxon>Gymnopus</taxon>
    </lineage>
</organism>
<evidence type="ECO:0000256" key="8">
    <source>
        <dbReference type="ARBA" id="ARBA00022771"/>
    </source>
</evidence>
<dbReference type="Proteomes" id="UP000799118">
    <property type="component" value="Unassembled WGS sequence"/>
</dbReference>
<keyword evidence="9" id="KW-0862">Zinc</keyword>
<evidence type="ECO:0000256" key="11">
    <source>
        <dbReference type="ARBA" id="ARBA00022964"/>
    </source>
</evidence>
<dbReference type="EMBL" id="ML769684">
    <property type="protein sequence ID" value="KAE9389736.1"/>
    <property type="molecule type" value="Genomic_DNA"/>
</dbReference>